<feature type="transmembrane region" description="Helical" evidence="8">
    <location>
        <begin position="40"/>
        <end position="57"/>
    </location>
</feature>
<sequence>MQGNGIERSLEIAIALTSVFFVVEVMGGLISGSLSLLGDAGHIFRDVFALALSLGAVKVAKKLPTKNKTFGYHRVEIFAAFVNAIILIGISGWIFWKAYQRLLLPKPIESTTMFVVAVMGLLVNLYVAFKLHGSQDLNIRSAFIHVVGDTISSGSVIAASVWIFFTGQIIVDSILSVAIGIIILISAFVILKDSVCILLEFTPKEVDFDKIVEELESIKGVENVYSVHMWSLCSNVHALDAHVLTSNRDLEELEKIKEIIRGRLKKYNIKHVTLEFEYGKEES</sequence>
<dbReference type="NCBIfam" id="TIGR01297">
    <property type="entry name" value="CDF"/>
    <property type="match status" value="1"/>
</dbReference>
<dbReference type="InterPro" id="IPR058533">
    <property type="entry name" value="Cation_efflux_TM"/>
</dbReference>
<keyword evidence="5 8" id="KW-1133">Transmembrane helix</keyword>
<comment type="subcellular location">
    <subcellularLocation>
        <location evidence="1">Membrane</location>
        <topology evidence="1">Multi-pass membrane protein</topology>
    </subcellularLocation>
</comment>
<dbReference type="SUPFAM" id="SSF160240">
    <property type="entry name" value="Cation efflux protein cytoplasmic domain-like"/>
    <property type="match status" value="1"/>
</dbReference>
<dbReference type="Proteomes" id="UP000070565">
    <property type="component" value="Unassembled WGS sequence"/>
</dbReference>
<reference evidence="11 12" key="1">
    <citation type="journal article" date="2016" name="Sci. Rep.">
        <title>Metabolic traits of an uncultured archaeal lineage -MSBL1- from brine pools of the Red Sea.</title>
        <authorList>
            <person name="Mwirichia R."/>
            <person name="Alam I."/>
            <person name="Rashid M."/>
            <person name="Vinu M."/>
            <person name="Ba-Alawi W."/>
            <person name="Anthony Kamau A."/>
            <person name="Kamanda Ngugi D."/>
            <person name="Goker M."/>
            <person name="Klenk H.P."/>
            <person name="Bajic V."/>
            <person name="Stingl U."/>
        </authorList>
    </citation>
    <scope>NUCLEOTIDE SEQUENCE [LARGE SCALE GENOMIC DNA]</scope>
    <source>
        <strain evidence="11">SCGC-AAA261F19</strain>
    </source>
</reference>
<feature type="transmembrane region" description="Helical" evidence="8">
    <location>
        <begin position="77"/>
        <end position="96"/>
    </location>
</feature>
<evidence type="ECO:0000256" key="5">
    <source>
        <dbReference type="ARBA" id="ARBA00022989"/>
    </source>
</evidence>
<keyword evidence="4 8" id="KW-0812">Transmembrane</keyword>
<evidence type="ECO:0000256" key="2">
    <source>
        <dbReference type="ARBA" id="ARBA00008873"/>
    </source>
</evidence>
<keyword evidence="6" id="KW-0406">Ion transport</keyword>
<evidence type="ECO:0000256" key="7">
    <source>
        <dbReference type="ARBA" id="ARBA00023136"/>
    </source>
</evidence>
<evidence type="ECO:0000256" key="8">
    <source>
        <dbReference type="SAM" id="Phobius"/>
    </source>
</evidence>
<organism evidence="11 12">
    <name type="scientific">candidate division MSBL1 archaeon SCGC-AAA261F19</name>
    <dbReference type="NCBI Taxonomy" id="1698275"/>
    <lineage>
        <taxon>Archaea</taxon>
        <taxon>Methanobacteriati</taxon>
        <taxon>Methanobacteriota</taxon>
        <taxon>candidate division MSBL1</taxon>
    </lineage>
</organism>
<dbReference type="InterPro" id="IPR050681">
    <property type="entry name" value="CDF/SLC30A"/>
</dbReference>
<dbReference type="SUPFAM" id="SSF161111">
    <property type="entry name" value="Cation efflux protein transmembrane domain-like"/>
    <property type="match status" value="1"/>
</dbReference>
<dbReference type="InterPro" id="IPR027469">
    <property type="entry name" value="Cation_efflux_TMD_sf"/>
</dbReference>
<evidence type="ECO:0000256" key="4">
    <source>
        <dbReference type="ARBA" id="ARBA00022692"/>
    </source>
</evidence>
<evidence type="ECO:0000259" key="10">
    <source>
        <dbReference type="Pfam" id="PF16916"/>
    </source>
</evidence>
<dbReference type="GO" id="GO:0005886">
    <property type="term" value="C:plasma membrane"/>
    <property type="evidence" value="ECO:0007669"/>
    <property type="project" value="TreeGrafter"/>
</dbReference>
<evidence type="ECO:0000256" key="1">
    <source>
        <dbReference type="ARBA" id="ARBA00004141"/>
    </source>
</evidence>
<dbReference type="Gene3D" id="1.20.1510.10">
    <property type="entry name" value="Cation efflux protein transmembrane domain"/>
    <property type="match status" value="1"/>
</dbReference>
<evidence type="ECO:0000313" key="11">
    <source>
        <dbReference type="EMBL" id="KXB02451.1"/>
    </source>
</evidence>
<feature type="transmembrane region" description="Helical" evidence="8">
    <location>
        <begin position="141"/>
        <end position="163"/>
    </location>
</feature>
<dbReference type="GO" id="GO:0005385">
    <property type="term" value="F:zinc ion transmembrane transporter activity"/>
    <property type="evidence" value="ECO:0007669"/>
    <property type="project" value="TreeGrafter"/>
</dbReference>
<gene>
    <name evidence="11" type="ORF">AKJ45_03520</name>
</gene>
<dbReference type="InterPro" id="IPR002524">
    <property type="entry name" value="Cation_efflux"/>
</dbReference>
<evidence type="ECO:0000259" key="9">
    <source>
        <dbReference type="Pfam" id="PF01545"/>
    </source>
</evidence>
<feature type="transmembrane region" description="Helical" evidence="8">
    <location>
        <begin position="169"/>
        <end position="191"/>
    </location>
</feature>
<keyword evidence="7 8" id="KW-0472">Membrane</keyword>
<evidence type="ECO:0000313" key="12">
    <source>
        <dbReference type="Proteomes" id="UP000070565"/>
    </source>
</evidence>
<protein>
    <submittedName>
        <fullName evidence="11">Cation transporter</fullName>
    </submittedName>
</protein>
<comment type="caution">
    <text evidence="11">The sequence shown here is derived from an EMBL/GenBank/DDBJ whole genome shotgun (WGS) entry which is preliminary data.</text>
</comment>
<accession>A0A133V7M6</accession>
<feature type="transmembrane region" description="Helical" evidence="8">
    <location>
        <begin position="12"/>
        <end position="34"/>
    </location>
</feature>
<feature type="domain" description="Cation efflux protein cytoplasmic" evidence="10">
    <location>
        <begin position="203"/>
        <end position="277"/>
    </location>
</feature>
<keyword evidence="12" id="KW-1185">Reference proteome</keyword>
<evidence type="ECO:0000256" key="3">
    <source>
        <dbReference type="ARBA" id="ARBA00022448"/>
    </source>
</evidence>
<proteinExistence type="inferred from homology"/>
<dbReference type="InterPro" id="IPR027470">
    <property type="entry name" value="Cation_efflux_CTD"/>
</dbReference>
<feature type="transmembrane region" description="Helical" evidence="8">
    <location>
        <begin position="108"/>
        <end position="129"/>
    </location>
</feature>
<feature type="domain" description="Cation efflux protein transmembrane" evidence="9">
    <location>
        <begin position="12"/>
        <end position="199"/>
    </location>
</feature>
<name>A0A133V7M6_9EURY</name>
<dbReference type="Pfam" id="PF16916">
    <property type="entry name" value="ZT_dimer"/>
    <property type="match status" value="1"/>
</dbReference>
<keyword evidence="3" id="KW-0813">Transport</keyword>
<dbReference type="PANTHER" id="PTHR11562">
    <property type="entry name" value="CATION EFFLUX PROTEIN/ ZINC TRANSPORTER"/>
    <property type="match status" value="1"/>
</dbReference>
<dbReference type="AlphaFoldDB" id="A0A133V7M6"/>
<evidence type="ECO:0000256" key="6">
    <source>
        <dbReference type="ARBA" id="ARBA00023065"/>
    </source>
</evidence>
<dbReference type="InterPro" id="IPR036837">
    <property type="entry name" value="Cation_efflux_CTD_sf"/>
</dbReference>
<comment type="similarity">
    <text evidence="2">Belongs to the cation diffusion facilitator (CDF) transporter (TC 2.A.4) family. SLC30A subfamily.</text>
</comment>
<dbReference type="EMBL" id="LHXZ01000061">
    <property type="protein sequence ID" value="KXB02451.1"/>
    <property type="molecule type" value="Genomic_DNA"/>
</dbReference>
<dbReference type="PANTHER" id="PTHR11562:SF17">
    <property type="entry name" value="RE54080P-RELATED"/>
    <property type="match status" value="1"/>
</dbReference>
<dbReference type="Pfam" id="PF01545">
    <property type="entry name" value="Cation_efflux"/>
    <property type="match status" value="1"/>
</dbReference>